<accession>A0A9P5Q231</accession>
<organism evidence="1 2">
    <name type="scientific">Rhodocollybia butyracea</name>
    <dbReference type="NCBI Taxonomy" id="206335"/>
    <lineage>
        <taxon>Eukaryota</taxon>
        <taxon>Fungi</taxon>
        <taxon>Dikarya</taxon>
        <taxon>Basidiomycota</taxon>
        <taxon>Agaricomycotina</taxon>
        <taxon>Agaricomycetes</taxon>
        <taxon>Agaricomycetidae</taxon>
        <taxon>Agaricales</taxon>
        <taxon>Marasmiineae</taxon>
        <taxon>Omphalotaceae</taxon>
        <taxon>Rhodocollybia</taxon>
    </lineage>
</organism>
<proteinExistence type="predicted"/>
<evidence type="ECO:0000313" key="2">
    <source>
        <dbReference type="Proteomes" id="UP000772434"/>
    </source>
</evidence>
<name>A0A9P5Q231_9AGAR</name>
<comment type="caution">
    <text evidence="1">The sequence shown here is derived from an EMBL/GenBank/DDBJ whole genome shotgun (WGS) entry which is preliminary data.</text>
</comment>
<evidence type="ECO:0000313" key="1">
    <source>
        <dbReference type="EMBL" id="KAF9073237.1"/>
    </source>
</evidence>
<protein>
    <submittedName>
        <fullName evidence="1">Uncharacterized protein</fullName>
    </submittedName>
</protein>
<dbReference type="Proteomes" id="UP000772434">
    <property type="component" value="Unassembled WGS sequence"/>
</dbReference>
<keyword evidence="2" id="KW-1185">Reference proteome</keyword>
<dbReference type="AlphaFoldDB" id="A0A9P5Q231"/>
<gene>
    <name evidence="1" type="ORF">BDP27DRAFT_1319080</name>
</gene>
<sequence length="177" mass="20009">MMSILGWKVIEIYGASEAKSQTQGHKETLKQLAYVAGKLVYAILRVPEEITVQEGTLNHVENILNRVIHAIRAIQGSSSTSRVYRSLLRRKDPSISEAQLQNYVDQLYHTLFHFQAWLSLSQRVSVLEDSPCAEGKNHSILPLPLYPFLRRNPTHSFLLRLAPAVRLHTAVLLIAVC</sequence>
<reference evidence="1" key="1">
    <citation type="submission" date="2020-11" db="EMBL/GenBank/DDBJ databases">
        <authorList>
            <consortium name="DOE Joint Genome Institute"/>
            <person name="Ahrendt S."/>
            <person name="Riley R."/>
            <person name="Andreopoulos W."/>
            <person name="Labutti K."/>
            <person name="Pangilinan J."/>
            <person name="Ruiz-Duenas F.J."/>
            <person name="Barrasa J.M."/>
            <person name="Sanchez-Garcia M."/>
            <person name="Camarero S."/>
            <person name="Miyauchi S."/>
            <person name="Serrano A."/>
            <person name="Linde D."/>
            <person name="Babiker R."/>
            <person name="Drula E."/>
            <person name="Ayuso-Fernandez I."/>
            <person name="Pacheco R."/>
            <person name="Padilla G."/>
            <person name="Ferreira P."/>
            <person name="Barriuso J."/>
            <person name="Kellner H."/>
            <person name="Castanera R."/>
            <person name="Alfaro M."/>
            <person name="Ramirez L."/>
            <person name="Pisabarro A.G."/>
            <person name="Kuo A."/>
            <person name="Tritt A."/>
            <person name="Lipzen A."/>
            <person name="He G."/>
            <person name="Yan M."/>
            <person name="Ng V."/>
            <person name="Cullen D."/>
            <person name="Martin F."/>
            <person name="Rosso M.-N."/>
            <person name="Henrissat B."/>
            <person name="Hibbett D."/>
            <person name="Martinez A.T."/>
            <person name="Grigoriev I.V."/>
        </authorList>
    </citation>
    <scope>NUCLEOTIDE SEQUENCE</scope>
    <source>
        <strain evidence="1">AH 40177</strain>
    </source>
</reference>
<dbReference type="EMBL" id="JADNRY010000019">
    <property type="protein sequence ID" value="KAF9073237.1"/>
    <property type="molecule type" value="Genomic_DNA"/>
</dbReference>